<dbReference type="GO" id="GO:0007059">
    <property type="term" value="P:chromosome segregation"/>
    <property type="evidence" value="ECO:0007669"/>
    <property type="project" value="InterPro"/>
</dbReference>
<sequence length="540" mass="60172">MTAYATRAPLQLINNPHIMSEASRGHGRRTSTRLANKEDTPYTNGIGNDSEPVKPRLNAEGKQGKNKVNGASAKPVAKRKPAAFGILLCIEDVWLTDCLAYDEEDDGFAFTRTRAKKAKAEPKLSSTAEEDRREEQSEAAPPRKSRKKSAGSPIAEPAQSEGRTRKRRSPSHSGEHERAENADPPVLTVKKRRKDRASSEMKKDDESKKPHKDRSRADEGSQQEHTHPIEYTFDVTKIALPFADTPIIRRNKEMRKTNGSRRSSLDNRGRRASSLIDTGKSNALPHDEVESSEFYKHIESDGLSEPRRMKQLLTWCGTREMGERPSFTSEDSNARLAAREIQSQLLKDFSTRSEMSDWFSRSETTPPPSLPKANPKNLSNLAKIQELEQQIARLQAERQLWESLDRSPSDNAPMLLPLSQTPTVPSAIDANILSDPTQAAALQTLQSLVSDTEPSLTAATCSRIQKINQNLEFEVDKFANNVHTMSAYKDAAERVADDVLGMSADALEKRDQQGRQRAAGKNGETGMRDVLRGLSRVIDR</sequence>
<dbReference type="GO" id="GO:0051301">
    <property type="term" value="P:cell division"/>
    <property type="evidence" value="ECO:0007669"/>
    <property type="project" value="InterPro"/>
</dbReference>
<organism evidence="3 4">
    <name type="scientific">Lepraria neglecta</name>
    <dbReference type="NCBI Taxonomy" id="209136"/>
    <lineage>
        <taxon>Eukaryota</taxon>
        <taxon>Fungi</taxon>
        <taxon>Dikarya</taxon>
        <taxon>Ascomycota</taxon>
        <taxon>Pezizomycotina</taxon>
        <taxon>Lecanoromycetes</taxon>
        <taxon>OSLEUM clade</taxon>
        <taxon>Lecanoromycetidae</taxon>
        <taxon>Lecanorales</taxon>
        <taxon>Lecanorineae</taxon>
        <taxon>Stereocaulaceae</taxon>
        <taxon>Lepraria</taxon>
    </lineage>
</organism>
<evidence type="ECO:0000256" key="1">
    <source>
        <dbReference type="SAM" id="Coils"/>
    </source>
</evidence>
<dbReference type="InterPro" id="IPR013218">
    <property type="entry name" value="Dsn1/Mis13"/>
</dbReference>
<feature type="region of interest" description="Disordered" evidence="2">
    <location>
        <begin position="357"/>
        <end position="376"/>
    </location>
</feature>
<keyword evidence="1" id="KW-0175">Coiled coil</keyword>
<dbReference type="AlphaFoldDB" id="A0AAD9ZGU2"/>
<proteinExistence type="predicted"/>
<evidence type="ECO:0000313" key="4">
    <source>
        <dbReference type="Proteomes" id="UP001276659"/>
    </source>
</evidence>
<comment type="caution">
    <text evidence="3">The sequence shown here is derived from an EMBL/GenBank/DDBJ whole genome shotgun (WGS) entry which is preliminary data.</text>
</comment>
<dbReference type="EMBL" id="JASNWA010000003">
    <property type="protein sequence ID" value="KAK3178500.1"/>
    <property type="molecule type" value="Genomic_DNA"/>
</dbReference>
<feature type="coiled-coil region" evidence="1">
    <location>
        <begin position="377"/>
        <end position="404"/>
    </location>
</feature>
<feature type="region of interest" description="Disordered" evidence="2">
    <location>
        <begin position="15"/>
        <end position="76"/>
    </location>
</feature>
<dbReference type="PANTHER" id="PTHR14778">
    <property type="entry name" value="KINETOCHORE-ASSOCIATED PROTEIN DSN1 HOMOLOG"/>
    <property type="match status" value="1"/>
</dbReference>
<accession>A0AAD9ZGU2</accession>
<keyword evidence="4" id="KW-1185">Reference proteome</keyword>
<dbReference type="GO" id="GO:0000444">
    <property type="term" value="C:MIS12/MIND type complex"/>
    <property type="evidence" value="ECO:0007669"/>
    <property type="project" value="InterPro"/>
</dbReference>
<feature type="compositionally biased region" description="Basic and acidic residues" evidence="2">
    <location>
        <begin position="51"/>
        <end position="63"/>
    </location>
</feature>
<evidence type="ECO:0000256" key="2">
    <source>
        <dbReference type="SAM" id="MobiDB-lite"/>
    </source>
</evidence>
<feature type="compositionally biased region" description="Basic and acidic residues" evidence="2">
    <location>
        <begin position="196"/>
        <end position="208"/>
    </location>
</feature>
<protein>
    <submittedName>
        <fullName evidence="3">Uncharacterized protein</fullName>
    </submittedName>
</protein>
<dbReference type="Pfam" id="PF08202">
    <property type="entry name" value="MIS13"/>
    <property type="match status" value="1"/>
</dbReference>
<feature type="region of interest" description="Disordered" evidence="2">
    <location>
        <begin position="249"/>
        <end position="288"/>
    </location>
</feature>
<dbReference type="PANTHER" id="PTHR14778:SF2">
    <property type="entry name" value="KINETOCHORE-ASSOCIATED PROTEIN DSN1 HOMOLOG"/>
    <property type="match status" value="1"/>
</dbReference>
<feature type="region of interest" description="Disordered" evidence="2">
    <location>
        <begin position="115"/>
        <end position="232"/>
    </location>
</feature>
<evidence type="ECO:0000313" key="3">
    <source>
        <dbReference type="EMBL" id="KAK3178500.1"/>
    </source>
</evidence>
<reference evidence="3" key="1">
    <citation type="submission" date="2022-11" db="EMBL/GenBank/DDBJ databases">
        <title>Chromosomal genome sequence assembly and mating type (MAT) locus characterization of the leprose asexual lichenized fungus Lepraria neglecta (Nyl.) Erichsen.</title>
        <authorList>
            <person name="Allen J.L."/>
            <person name="Pfeffer B."/>
        </authorList>
    </citation>
    <scope>NUCLEOTIDE SEQUENCE</scope>
    <source>
        <strain evidence="3">Allen 5258</strain>
    </source>
</reference>
<gene>
    <name evidence="3" type="ORF">OEA41_000636</name>
</gene>
<feature type="compositionally biased region" description="Basic and acidic residues" evidence="2">
    <location>
        <begin position="215"/>
        <end position="228"/>
    </location>
</feature>
<dbReference type="Proteomes" id="UP001276659">
    <property type="component" value="Unassembled WGS sequence"/>
</dbReference>
<name>A0AAD9ZGU2_9LECA</name>